<reference evidence="2 3" key="1">
    <citation type="submission" date="2016-08" db="EMBL/GenBank/DDBJ databases">
        <title>Complete genome sequence of Mycobacterium shinshuense, a subspecies of M. ulcerans.</title>
        <authorList>
            <person name="Yoshida M."/>
            <person name="Ogura Y."/>
            <person name="Hayashi T."/>
            <person name="Hoshino Y."/>
        </authorList>
    </citation>
    <scope>NUCLEOTIDE SEQUENCE [LARGE SCALE GENOMIC DNA]</scope>
    <source>
        <strain evidence="3">ATCC 33728</strain>
    </source>
</reference>
<dbReference type="SUPFAM" id="SSF51395">
    <property type="entry name" value="FMN-linked oxidoreductases"/>
    <property type="match status" value="1"/>
</dbReference>
<organism evidence="2 3">
    <name type="scientific">Mycobacterium ulcerans subsp. shinshuense</name>
    <dbReference type="NCBI Taxonomy" id="1124626"/>
    <lineage>
        <taxon>Bacteria</taxon>
        <taxon>Bacillati</taxon>
        <taxon>Actinomycetota</taxon>
        <taxon>Actinomycetes</taxon>
        <taxon>Mycobacteriales</taxon>
        <taxon>Mycobacteriaceae</taxon>
        <taxon>Mycobacterium</taxon>
        <taxon>Mycobacterium ulcerans group</taxon>
    </lineage>
</organism>
<name>A0A1B4XYJ1_MYCUL</name>
<gene>
    <name evidence="2" type="ORF">SHTP_0499</name>
</gene>
<feature type="region of interest" description="Disordered" evidence="1">
    <location>
        <begin position="1"/>
        <end position="40"/>
    </location>
</feature>
<dbReference type="Proteomes" id="UP000218067">
    <property type="component" value="Chromosome"/>
</dbReference>
<dbReference type="InterPro" id="IPR013785">
    <property type="entry name" value="Aldolase_TIM"/>
</dbReference>
<evidence type="ECO:0000313" key="3">
    <source>
        <dbReference type="Proteomes" id="UP000218067"/>
    </source>
</evidence>
<protein>
    <submittedName>
        <fullName evidence="2">Uncharacterized protein</fullName>
    </submittedName>
</protein>
<dbReference type="AlphaFoldDB" id="A0A1B4XYJ1"/>
<evidence type="ECO:0000313" key="2">
    <source>
        <dbReference type="EMBL" id="BAV39874.1"/>
    </source>
</evidence>
<dbReference type="EMBL" id="AP017624">
    <property type="protein sequence ID" value="BAV39874.1"/>
    <property type="molecule type" value="Genomic_DNA"/>
</dbReference>
<evidence type="ECO:0000256" key="1">
    <source>
        <dbReference type="SAM" id="MobiDB-lite"/>
    </source>
</evidence>
<accession>A0A1B4XYJ1</accession>
<sequence>MTRFPHLLAPGRIGAMAPRNRPVRSATETRFDTTDGRPAQRTRDCFAARSRGGVGLITVGANGVDHRHPETPGGLHLAIDAAVHAPRAPFDDRR</sequence>
<proteinExistence type="predicted"/>
<dbReference type="Gene3D" id="3.20.20.70">
    <property type="entry name" value="Aldolase class I"/>
    <property type="match status" value="1"/>
</dbReference>